<feature type="region of interest" description="Disordered" evidence="1">
    <location>
        <begin position="124"/>
        <end position="149"/>
    </location>
</feature>
<accession>A0AAV7RBE4</accession>
<gene>
    <name evidence="2" type="ORF">NDU88_001621</name>
</gene>
<dbReference type="Proteomes" id="UP001066276">
    <property type="component" value="Chromosome 5"/>
</dbReference>
<name>A0AAV7RBE4_PLEWA</name>
<dbReference type="EMBL" id="JANPWB010000009">
    <property type="protein sequence ID" value="KAJ1148795.1"/>
    <property type="molecule type" value="Genomic_DNA"/>
</dbReference>
<protein>
    <submittedName>
        <fullName evidence="2">Uncharacterized protein</fullName>
    </submittedName>
</protein>
<evidence type="ECO:0000313" key="3">
    <source>
        <dbReference type="Proteomes" id="UP001066276"/>
    </source>
</evidence>
<feature type="compositionally biased region" description="Polar residues" evidence="1">
    <location>
        <begin position="194"/>
        <end position="203"/>
    </location>
</feature>
<reference evidence="2" key="1">
    <citation type="journal article" date="2022" name="bioRxiv">
        <title>Sequencing and chromosome-scale assembly of the giantPleurodeles waltlgenome.</title>
        <authorList>
            <person name="Brown T."/>
            <person name="Elewa A."/>
            <person name="Iarovenko S."/>
            <person name="Subramanian E."/>
            <person name="Araus A.J."/>
            <person name="Petzold A."/>
            <person name="Susuki M."/>
            <person name="Suzuki K.-i.T."/>
            <person name="Hayashi T."/>
            <person name="Toyoda A."/>
            <person name="Oliveira C."/>
            <person name="Osipova E."/>
            <person name="Leigh N.D."/>
            <person name="Simon A."/>
            <person name="Yun M.H."/>
        </authorList>
    </citation>
    <scope>NUCLEOTIDE SEQUENCE</scope>
    <source>
        <strain evidence="2">20211129_DDA</strain>
        <tissue evidence="2">Liver</tissue>
    </source>
</reference>
<comment type="caution">
    <text evidence="2">The sequence shown here is derived from an EMBL/GenBank/DDBJ whole genome shotgun (WGS) entry which is preliminary data.</text>
</comment>
<proteinExistence type="predicted"/>
<evidence type="ECO:0000256" key="1">
    <source>
        <dbReference type="SAM" id="MobiDB-lite"/>
    </source>
</evidence>
<dbReference type="AlphaFoldDB" id="A0AAV7RBE4"/>
<sequence length="366" mass="41259">METPFMLLKGRKPCSIAVLGWIGRAGKGKIDEEKLSDRVKKVQEKYDGNVWSDAKRDRFVEGDWVRTGIYDGNRKGLSKWPPPKQVIDLRRYNVILDDGKRWSRESVVNKESCRKDMMVVMEVSRSGEKSDSLARIRTSKSKNEKNDNDKVAEQGWVAVTGHKWAEVLEEDRNKSVRKHTEIQQLANWKKETNRPSSANVSTPRQKHDLPSNPMDAEHIKRCFCTVPSLARRFQSVHARFQEQLWGSEPAVPTLARALRVLSGMCKVPGAEPESLSGSCCCYATPLPGCPRAGRVRALTFQRPFLTPETSQRQVSVISRRAGEVGMLLGAPPARSKWRRPWQCLPVTTGAAHLRAVLLRSHGATLI</sequence>
<feature type="compositionally biased region" description="Basic and acidic residues" evidence="1">
    <location>
        <begin position="125"/>
        <end position="134"/>
    </location>
</feature>
<keyword evidence="3" id="KW-1185">Reference proteome</keyword>
<feature type="region of interest" description="Disordered" evidence="1">
    <location>
        <begin position="178"/>
        <end position="212"/>
    </location>
</feature>
<evidence type="ECO:0000313" key="2">
    <source>
        <dbReference type="EMBL" id="KAJ1148795.1"/>
    </source>
</evidence>
<organism evidence="2 3">
    <name type="scientific">Pleurodeles waltl</name>
    <name type="common">Iberian ribbed newt</name>
    <dbReference type="NCBI Taxonomy" id="8319"/>
    <lineage>
        <taxon>Eukaryota</taxon>
        <taxon>Metazoa</taxon>
        <taxon>Chordata</taxon>
        <taxon>Craniata</taxon>
        <taxon>Vertebrata</taxon>
        <taxon>Euteleostomi</taxon>
        <taxon>Amphibia</taxon>
        <taxon>Batrachia</taxon>
        <taxon>Caudata</taxon>
        <taxon>Salamandroidea</taxon>
        <taxon>Salamandridae</taxon>
        <taxon>Pleurodelinae</taxon>
        <taxon>Pleurodeles</taxon>
    </lineage>
</organism>